<reference evidence="3" key="1">
    <citation type="journal article" date="2013" name="Proc. Natl. Acad. Sci. U.S.A.">
        <title>Improving the coverage of the cyanobacterial phylum using diversity-driven genome sequencing.</title>
        <authorList>
            <person name="Shih P.M."/>
            <person name="Wu D."/>
            <person name="Latifi A."/>
            <person name="Axen S.D."/>
            <person name="Fewer D.P."/>
            <person name="Talla E."/>
            <person name="Calteau A."/>
            <person name="Cai F."/>
            <person name="Tandeau de Marsac N."/>
            <person name="Rippka R."/>
            <person name="Herdman M."/>
            <person name="Sivonen K."/>
            <person name="Coursin T."/>
            <person name="Laurent T."/>
            <person name="Goodwin L."/>
            <person name="Nolan M."/>
            <person name="Davenport K.W."/>
            <person name="Han C.S."/>
            <person name="Rubin E.M."/>
            <person name="Eisen J.A."/>
            <person name="Woyke T."/>
            <person name="Gugger M."/>
            <person name="Kerfeld C.A."/>
        </authorList>
    </citation>
    <scope>NUCLEOTIDE SEQUENCE [LARGE SCALE GENOMIC DNA]</scope>
    <source>
        <strain evidence="3">ATCC 29371 / PCC 7437</strain>
    </source>
</reference>
<dbReference type="Proteomes" id="UP000010473">
    <property type="component" value="Chromosome"/>
</dbReference>
<dbReference type="RefSeq" id="WP_015194473.1">
    <property type="nucleotide sequence ID" value="NC_019748.1"/>
</dbReference>
<dbReference type="PANTHER" id="PTHR14136">
    <property type="entry name" value="BTB_POZ DOMAIN-CONTAINING PROTEIN KCTD9"/>
    <property type="match status" value="1"/>
</dbReference>
<accession>K9XXI4</accession>
<evidence type="ECO:0000256" key="1">
    <source>
        <dbReference type="SAM" id="Phobius"/>
    </source>
</evidence>
<keyword evidence="1" id="KW-0812">Transmembrane</keyword>
<evidence type="ECO:0000313" key="3">
    <source>
        <dbReference type="Proteomes" id="UP000010473"/>
    </source>
</evidence>
<name>K9XXI4_STAC7</name>
<sequence length="270" mass="29896">MKKHIRRIFARVIVAFFGTILLIALILVFEAIFGADKNCSPLESWLICQIRESVLLNVVESFSILVAVLLFVLETPERNKQAHYEAWKVIDSAHGLRTSYARLQALQDLNEDNVSLSGLNAPEADFRGINLAYADLSYADLSGADLSYANLSHAKLSHANLVEAKLNNANLKSAYLTGANLGYASFIEAELQDVDFVGANLLGTNFVRANLSQAYFGDVNFTDSILRDANLKQTKFFGVENLNTTQIKTAINWQEAIYDTALQSKLKLKG</sequence>
<dbReference type="Pfam" id="PF00805">
    <property type="entry name" value="Pentapeptide"/>
    <property type="match status" value="2"/>
</dbReference>
<keyword evidence="1" id="KW-1133">Transmembrane helix</keyword>
<dbReference type="STRING" id="111780.Sta7437_3304"/>
<feature type="transmembrane region" description="Helical" evidence="1">
    <location>
        <begin position="12"/>
        <end position="34"/>
    </location>
</feature>
<dbReference type="InterPro" id="IPR001646">
    <property type="entry name" value="5peptide_repeat"/>
</dbReference>
<organism evidence="2 3">
    <name type="scientific">Stanieria cyanosphaera (strain ATCC 29371 / PCC 7437)</name>
    <dbReference type="NCBI Taxonomy" id="111780"/>
    <lineage>
        <taxon>Bacteria</taxon>
        <taxon>Bacillati</taxon>
        <taxon>Cyanobacteriota</taxon>
        <taxon>Cyanophyceae</taxon>
        <taxon>Pleurocapsales</taxon>
        <taxon>Dermocarpellaceae</taxon>
        <taxon>Stanieria</taxon>
    </lineage>
</organism>
<gene>
    <name evidence="2" type="ordered locus">Sta7437_3304</name>
</gene>
<dbReference type="HOGENOM" id="CLU_071839_0_0_3"/>
<dbReference type="EMBL" id="CP003653">
    <property type="protein sequence ID" value="AFZ36811.1"/>
    <property type="molecule type" value="Genomic_DNA"/>
</dbReference>
<dbReference type="InterPro" id="IPR051082">
    <property type="entry name" value="Pentapeptide-BTB/POZ_domain"/>
</dbReference>
<dbReference type="SUPFAM" id="SSF141571">
    <property type="entry name" value="Pentapeptide repeat-like"/>
    <property type="match status" value="1"/>
</dbReference>
<dbReference type="PANTHER" id="PTHR14136:SF17">
    <property type="entry name" value="BTB_POZ DOMAIN-CONTAINING PROTEIN KCTD9"/>
    <property type="match status" value="1"/>
</dbReference>
<dbReference type="Gene3D" id="2.160.20.80">
    <property type="entry name" value="E3 ubiquitin-protein ligase SopA"/>
    <property type="match status" value="1"/>
</dbReference>
<dbReference type="AlphaFoldDB" id="K9XXI4"/>
<dbReference type="OrthoDB" id="428116at2"/>
<keyword evidence="3" id="KW-1185">Reference proteome</keyword>
<dbReference type="KEGG" id="scs:Sta7437_3304"/>
<evidence type="ECO:0000313" key="2">
    <source>
        <dbReference type="EMBL" id="AFZ36811.1"/>
    </source>
</evidence>
<feature type="transmembrane region" description="Helical" evidence="1">
    <location>
        <begin position="54"/>
        <end position="73"/>
    </location>
</feature>
<proteinExistence type="predicted"/>
<keyword evidence="1" id="KW-0472">Membrane</keyword>
<protein>
    <submittedName>
        <fullName evidence="2">Pentapeptide repeat protein</fullName>
    </submittedName>
</protein>
<dbReference type="eggNOG" id="COG1357">
    <property type="taxonomic scope" value="Bacteria"/>
</dbReference>